<keyword evidence="3" id="KW-0732">Signal</keyword>
<evidence type="ECO:0000313" key="5">
    <source>
        <dbReference type="EMBL" id="BDD01094.1"/>
    </source>
</evidence>
<keyword evidence="2" id="KW-0378">Hydrolase</keyword>
<feature type="signal peptide" evidence="3">
    <location>
        <begin position="1"/>
        <end position="25"/>
    </location>
</feature>
<organism evidence="5 6">
    <name type="scientific">Persicobacter psychrovividus</name>
    <dbReference type="NCBI Taxonomy" id="387638"/>
    <lineage>
        <taxon>Bacteria</taxon>
        <taxon>Pseudomonadati</taxon>
        <taxon>Bacteroidota</taxon>
        <taxon>Cytophagia</taxon>
        <taxon>Cytophagales</taxon>
        <taxon>Persicobacteraceae</taxon>
        <taxon>Persicobacter</taxon>
    </lineage>
</organism>
<dbReference type="SUPFAM" id="SSF53649">
    <property type="entry name" value="Alkaline phosphatase-like"/>
    <property type="match status" value="1"/>
</dbReference>
<gene>
    <name evidence="5" type="ORF">PEPS_33740</name>
</gene>
<dbReference type="Pfam" id="PF16347">
    <property type="entry name" value="SGSH_C"/>
    <property type="match status" value="1"/>
</dbReference>
<evidence type="ECO:0000256" key="3">
    <source>
        <dbReference type="SAM" id="SignalP"/>
    </source>
</evidence>
<geneLocation type="plasmid" evidence="5 6">
    <name>pPP1</name>
</geneLocation>
<feature type="chain" id="PRO_5046097114" evidence="3">
    <location>
        <begin position="26"/>
        <end position="529"/>
    </location>
</feature>
<dbReference type="CDD" id="cd16031">
    <property type="entry name" value="G6S_like"/>
    <property type="match status" value="1"/>
</dbReference>
<dbReference type="InterPro" id="IPR017850">
    <property type="entry name" value="Alkaline_phosphatase_core_sf"/>
</dbReference>
<dbReference type="Gene3D" id="3.40.720.10">
    <property type="entry name" value="Alkaline Phosphatase, subunit A"/>
    <property type="match status" value="1"/>
</dbReference>
<sequence>MKKTIYTLLSAALCLGSFHMPTAQAATHTDQVSQQKRPNILYIMSDDHAIRAISAYKSDIAKLAPTPNIDRLANEGTLFMRNYCANSLCGPSRATVLTGTHSHINGFMANDGKTHFNGNQPTIANILRKNGYQTAVIGKWHLISNPVGFDHWEILHDQGEYNNPDFITKDGTHQEKGYVTSIITKKCENWLDHRDKSKPFFLMMHHKAPHRNWVPDAKNYHLYEDIHFPVPSNYFDDYKGRVAAGKQEMSIARDMYEGHDLKMVRGIDSDSLLYDRWPQVFFGRMTKEEKQAFLDAYRERNNEFYSKKRSPKEIAIWKYERYMQEYLATIHSVDESVGEIYDYLKRNNLLDNTIVVYTSDQGFYTGEHGWFDKRWMYEESYRMPLMIRDPFIKAKGKKINALTQNIDFAPTFLDMCGVKAPEIMQGKSFLGLMDGSVSEKNWRKYLYYHFYEYPGFHSVHRHDGVSDARYKLLDFYQDGNYEMYDLKTDPTEMHNIFGKKKYAATQARLMKALQQQRDYYKVPKKLYSK</sequence>
<dbReference type="InterPro" id="IPR032506">
    <property type="entry name" value="SGSH_C"/>
</dbReference>
<protein>
    <submittedName>
        <fullName evidence="5">Sulfatase</fullName>
    </submittedName>
</protein>
<evidence type="ECO:0000259" key="4">
    <source>
        <dbReference type="Pfam" id="PF16347"/>
    </source>
</evidence>
<evidence type="ECO:0000313" key="6">
    <source>
        <dbReference type="Proteomes" id="UP001354989"/>
    </source>
</evidence>
<comment type="similarity">
    <text evidence="1">Belongs to the sulfatase family.</text>
</comment>
<dbReference type="EMBL" id="AP025293">
    <property type="protein sequence ID" value="BDD01094.1"/>
    <property type="molecule type" value="Genomic_DNA"/>
</dbReference>
<keyword evidence="6" id="KW-1185">Reference proteome</keyword>
<dbReference type="PROSITE" id="PS00523">
    <property type="entry name" value="SULFATASE_1"/>
    <property type="match status" value="1"/>
</dbReference>
<name>A0ABM7VJB9_9BACT</name>
<dbReference type="RefSeq" id="WP_421953312.1">
    <property type="nucleotide sequence ID" value="NZ_AP025293.1"/>
</dbReference>
<proteinExistence type="inferred from homology"/>
<reference evidence="5 6" key="1">
    <citation type="submission" date="2021-12" db="EMBL/GenBank/DDBJ databases">
        <title>Genome sequencing of bacteria with rrn-lacking chromosome and rrn-plasmid.</title>
        <authorList>
            <person name="Anda M."/>
            <person name="Iwasaki W."/>
        </authorList>
    </citation>
    <scope>NUCLEOTIDE SEQUENCE [LARGE SCALE GENOMIC DNA]</scope>
    <source>
        <strain evidence="5 6">NBRC 101262</strain>
        <plasmid evidence="5 6">pPP1</plasmid>
    </source>
</reference>
<dbReference type="PANTHER" id="PTHR43108:SF6">
    <property type="entry name" value="N-SULPHOGLUCOSAMINE SULPHOHYDROLASE"/>
    <property type="match status" value="1"/>
</dbReference>
<dbReference type="PROSITE" id="PS00149">
    <property type="entry name" value="SULFATASE_2"/>
    <property type="match status" value="1"/>
</dbReference>
<evidence type="ECO:0000256" key="2">
    <source>
        <dbReference type="ARBA" id="ARBA00022801"/>
    </source>
</evidence>
<dbReference type="Proteomes" id="UP001354989">
    <property type="component" value="Plasmid pPP1"/>
</dbReference>
<keyword evidence="5" id="KW-0614">Plasmid</keyword>
<dbReference type="PANTHER" id="PTHR43108">
    <property type="entry name" value="N-ACETYLGLUCOSAMINE-6-SULFATASE FAMILY MEMBER"/>
    <property type="match status" value="1"/>
</dbReference>
<dbReference type="InterPro" id="IPR024607">
    <property type="entry name" value="Sulfatase_CS"/>
</dbReference>
<evidence type="ECO:0000256" key="1">
    <source>
        <dbReference type="ARBA" id="ARBA00008779"/>
    </source>
</evidence>
<accession>A0ABM7VJB9</accession>
<feature type="domain" description="N-sulphoglucosamine sulphohydrolase C-terminal" evidence="4">
    <location>
        <begin position="366"/>
        <end position="517"/>
    </location>
</feature>